<evidence type="ECO:0000313" key="2">
    <source>
        <dbReference type="EnsemblMetazoa" id="ISCW011632-PA"/>
    </source>
</evidence>
<evidence type="ECO:0000313" key="1">
    <source>
        <dbReference type="EMBL" id="EEC14666.1"/>
    </source>
</evidence>
<organism>
    <name type="scientific">Ixodes scapularis</name>
    <name type="common">Black-legged tick</name>
    <name type="synonym">Deer tick</name>
    <dbReference type="NCBI Taxonomy" id="6945"/>
    <lineage>
        <taxon>Eukaryota</taxon>
        <taxon>Metazoa</taxon>
        <taxon>Ecdysozoa</taxon>
        <taxon>Arthropoda</taxon>
        <taxon>Chelicerata</taxon>
        <taxon>Arachnida</taxon>
        <taxon>Acari</taxon>
        <taxon>Parasitiformes</taxon>
        <taxon>Ixodida</taxon>
        <taxon>Ixodoidea</taxon>
        <taxon>Ixodidae</taxon>
        <taxon>Ixodinae</taxon>
        <taxon>Ixodes</taxon>
    </lineage>
</organism>
<name>B7Q744_IXOSC</name>
<evidence type="ECO:0000313" key="3">
    <source>
        <dbReference type="Proteomes" id="UP000001555"/>
    </source>
</evidence>
<dbReference type="EnsemblMetazoa" id="ISCW011632-RA">
    <property type="protein sequence ID" value="ISCW011632-PA"/>
    <property type="gene ID" value="ISCW011632"/>
</dbReference>
<reference evidence="1 3" key="1">
    <citation type="submission" date="2008-03" db="EMBL/GenBank/DDBJ databases">
        <title>Annotation of Ixodes scapularis.</title>
        <authorList>
            <consortium name="Ixodes scapularis Genome Project Consortium"/>
            <person name="Caler E."/>
            <person name="Hannick L.I."/>
            <person name="Bidwell S."/>
            <person name="Joardar V."/>
            <person name="Thiagarajan M."/>
            <person name="Amedeo P."/>
            <person name="Galinsky K.J."/>
            <person name="Schobel S."/>
            <person name="Inman J."/>
            <person name="Hostetler J."/>
            <person name="Miller J."/>
            <person name="Hammond M."/>
            <person name="Megy K."/>
            <person name="Lawson D."/>
            <person name="Kodira C."/>
            <person name="Sutton G."/>
            <person name="Meyer J."/>
            <person name="Hill C.A."/>
            <person name="Birren B."/>
            <person name="Nene V."/>
            <person name="Collins F."/>
            <person name="Alarcon-Chaidez F."/>
            <person name="Wikel S."/>
            <person name="Strausberg R."/>
        </authorList>
    </citation>
    <scope>NUCLEOTIDE SEQUENCE [LARGE SCALE GENOMIC DNA]</scope>
    <source>
        <strain evidence="3">Wikel</strain>
        <strain evidence="1">Wikel colony</strain>
    </source>
</reference>
<protein>
    <submittedName>
        <fullName evidence="1 2">Uncharacterized protein</fullName>
    </submittedName>
</protein>
<dbReference type="Proteomes" id="UP000001555">
    <property type="component" value="Unassembled WGS sequence"/>
</dbReference>
<dbReference type="VEuPathDB" id="VectorBase:ISCI011632"/>
<dbReference type="VEuPathDB" id="VectorBase:ISCW011632"/>
<accession>B7Q744</accession>
<dbReference type="EMBL" id="DS872122">
    <property type="protein sequence ID" value="EEC14666.1"/>
    <property type="molecule type" value="Genomic_DNA"/>
</dbReference>
<dbReference type="PaxDb" id="6945-B7Q744"/>
<keyword evidence="3" id="KW-1185">Reference proteome</keyword>
<dbReference type="InParanoid" id="B7Q744"/>
<gene>
    <name evidence="1" type="ORF">IscW_ISCW011632</name>
</gene>
<reference evidence="2" key="2">
    <citation type="submission" date="2020-05" db="UniProtKB">
        <authorList>
            <consortium name="EnsemblMetazoa"/>
        </authorList>
    </citation>
    <scope>IDENTIFICATION</scope>
    <source>
        <strain evidence="2">wikel</strain>
    </source>
</reference>
<sequence>MVSICLYGVLGVAHAELPADDHGLEDSPAVPANDTPAALGDVHLQAALLPAAAAR</sequence>
<dbReference type="EMBL" id="ABJB010768962">
    <property type="status" value="NOT_ANNOTATED_CDS"/>
    <property type="molecule type" value="Genomic_DNA"/>
</dbReference>
<proteinExistence type="predicted"/>
<dbReference type="HOGENOM" id="CLU_3034689_0_0_1"/>
<dbReference type="AlphaFoldDB" id="B7Q744"/>